<keyword evidence="1" id="KW-0812">Transmembrane</keyword>
<organism evidence="2 3">
    <name type="scientific">Reyranella soli</name>
    <dbReference type="NCBI Taxonomy" id="1230389"/>
    <lineage>
        <taxon>Bacteria</taxon>
        <taxon>Pseudomonadati</taxon>
        <taxon>Pseudomonadota</taxon>
        <taxon>Alphaproteobacteria</taxon>
        <taxon>Hyphomicrobiales</taxon>
        <taxon>Reyranellaceae</taxon>
        <taxon>Reyranella</taxon>
    </lineage>
</organism>
<comment type="caution">
    <text evidence="2">The sequence shown here is derived from an EMBL/GenBank/DDBJ whole genome shotgun (WGS) entry which is preliminary data.</text>
</comment>
<accession>A0A512N2J4</accession>
<protein>
    <submittedName>
        <fullName evidence="2">Uncharacterized protein</fullName>
    </submittedName>
</protein>
<evidence type="ECO:0000313" key="3">
    <source>
        <dbReference type="Proteomes" id="UP000321058"/>
    </source>
</evidence>
<keyword evidence="3" id="KW-1185">Reference proteome</keyword>
<name>A0A512N2J4_9HYPH</name>
<sequence>MRSPLWFVVAGLIALAGFAGALFYVMPRLSAADSAMIRVVVPGNAVLTLDKAGRYTIYHETRSMVDGRYYASGTVSGLRLGLTDEATREPVTLTGPAMQSSYKIGNRSGTSIYAFTIDRPGRYRLAADLAGGRNEPKAVLAIEQGMLGGMFSLIVGAIAIAFAGFGVAGALVLVVLWRRSKAVAPRAS</sequence>
<dbReference type="AlphaFoldDB" id="A0A512N2J4"/>
<evidence type="ECO:0000256" key="1">
    <source>
        <dbReference type="SAM" id="Phobius"/>
    </source>
</evidence>
<dbReference type="RefSeq" id="WP_147145563.1">
    <property type="nucleotide sequence ID" value="NZ_BKAJ01000004.1"/>
</dbReference>
<keyword evidence="1" id="KW-1133">Transmembrane helix</keyword>
<dbReference type="EMBL" id="BKAJ01000004">
    <property type="protein sequence ID" value="GEP53204.1"/>
    <property type="molecule type" value="Genomic_DNA"/>
</dbReference>
<feature type="transmembrane region" description="Helical" evidence="1">
    <location>
        <begin position="6"/>
        <end position="26"/>
    </location>
</feature>
<reference evidence="2 3" key="1">
    <citation type="submission" date="2019-07" db="EMBL/GenBank/DDBJ databases">
        <title>Whole genome shotgun sequence of Reyranella soli NBRC 108950.</title>
        <authorList>
            <person name="Hosoyama A."/>
            <person name="Uohara A."/>
            <person name="Ohji S."/>
            <person name="Ichikawa N."/>
        </authorList>
    </citation>
    <scope>NUCLEOTIDE SEQUENCE [LARGE SCALE GENOMIC DNA]</scope>
    <source>
        <strain evidence="2 3">NBRC 108950</strain>
    </source>
</reference>
<keyword evidence="1" id="KW-0472">Membrane</keyword>
<dbReference type="Proteomes" id="UP000321058">
    <property type="component" value="Unassembled WGS sequence"/>
</dbReference>
<gene>
    <name evidence="2" type="ORF">RSO01_03700</name>
</gene>
<proteinExistence type="predicted"/>
<feature type="transmembrane region" description="Helical" evidence="1">
    <location>
        <begin position="153"/>
        <end position="177"/>
    </location>
</feature>
<dbReference type="OrthoDB" id="7375722at2"/>
<evidence type="ECO:0000313" key="2">
    <source>
        <dbReference type="EMBL" id="GEP53204.1"/>
    </source>
</evidence>